<dbReference type="Proteomes" id="UP000184420">
    <property type="component" value="Unassembled WGS sequence"/>
</dbReference>
<evidence type="ECO:0000313" key="3">
    <source>
        <dbReference type="Proteomes" id="UP000184420"/>
    </source>
</evidence>
<gene>
    <name evidence="2" type="ORF">SAMN05444266_106382</name>
</gene>
<organism evidence="2 3">
    <name type="scientific">Chitinophaga jiangningensis</name>
    <dbReference type="NCBI Taxonomy" id="1419482"/>
    <lineage>
        <taxon>Bacteria</taxon>
        <taxon>Pseudomonadati</taxon>
        <taxon>Bacteroidota</taxon>
        <taxon>Chitinophagia</taxon>
        <taxon>Chitinophagales</taxon>
        <taxon>Chitinophagaceae</taxon>
        <taxon>Chitinophaga</taxon>
    </lineage>
</organism>
<keyword evidence="1" id="KW-0732">Signal</keyword>
<dbReference type="AlphaFoldDB" id="A0A1M7G350"/>
<evidence type="ECO:0008006" key="4">
    <source>
        <dbReference type="Google" id="ProtNLM"/>
    </source>
</evidence>
<proteinExistence type="predicted"/>
<accession>A0A1M7G350</accession>
<feature type="signal peptide" evidence="1">
    <location>
        <begin position="1"/>
        <end position="19"/>
    </location>
</feature>
<protein>
    <recommendedName>
        <fullName evidence="4">Long-chain fatty acid transport protein</fullName>
    </recommendedName>
</protein>
<keyword evidence="3" id="KW-1185">Reference proteome</keyword>
<evidence type="ECO:0000313" key="2">
    <source>
        <dbReference type="EMBL" id="SHM10683.1"/>
    </source>
</evidence>
<dbReference type="EMBL" id="FRBL01000006">
    <property type="protein sequence ID" value="SHM10683.1"/>
    <property type="molecule type" value="Genomic_DNA"/>
</dbReference>
<name>A0A1M7G350_9BACT</name>
<dbReference type="RefSeq" id="WP_073083549.1">
    <property type="nucleotide sequence ID" value="NZ_FRBL01000006.1"/>
</dbReference>
<dbReference type="Gene3D" id="2.40.160.60">
    <property type="entry name" value="Outer membrane protein transport protein (OMPP1/FadL/TodX)"/>
    <property type="match status" value="1"/>
</dbReference>
<evidence type="ECO:0000256" key="1">
    <source>
        <dbReference type="SAM" id="SignalP"/>
    </source>
</evidence>
<feature type="chain" id="PRO_5012319613" description="Long-chain fatty acid transport protein" evidence="1">
    <location>
        <begin position="20"/>
        <end position="407"/>
    </location>
</feature>
<dbReference type="STRING" id="1419482.SAMN05444266_106382"/>
<sequence length="407" mass="45232">MKKHNIFWLLLLGANVANAQHGLNSIYSAFGIGDLETRDYSRNFGLSSTGIAARPVGYLNDLNPASYSAIPTQNFMLDLSLRAQSISYDGKNLNQTAGDLNFKRLAIGFKAAKWWGMSAGITPFSSVDYKILSKQYITGSGAAVTGTMTGTGGLNRAYISNGFRISKNFSAGVTTNFLFGPMDVSQSVGSDSIVTQRHSYTFKPNFTVGGQYQGKISDKWVLGLGATYRFQTKMKLQQKLNIINQDETVLFTEDRDPSWFTLPTEIGAGISLSNGALTWVADYRKQQWNGLNNKGTGYYYQDGERYSTGFEYALQKQYYNRSYEGMTFQVGFSYNKSPLVINNTPVTDKSGTLGFSVPSKNGALRYYIGLEAGQRGTSNNGLIKENYINAVFNFSLRDIWFIKRHYD</sequence>
<dbReference type="OrthoDB" id="1491239at2"/>
<reference evidence="2 3" key="1">
    <citation type="submission" date="2016-11" db="EMBL/GenBank/DDBJ databases">
        <authorList>
            <person name="Jaros S."/>
            <person name="Januszkiewicz K."/>
            <person name="Wedrychowicz H."/>
        </authorList>
    </citation>
    <scope>NUCLEOTIDE SEQUENCE [LARGE SCALE GENOMIC DNA]</scope>
    <source>
        <strain evidence="2 3">DSM 27406</strain>
    </source>
</reference>